<feature type="chain" id="PRO_5021811056" evidence="1">
    <location>
        <begin position="20"/>
        <end position="137"/>
    </location>
</feature>
<organism evidence="2 3">
    <name type="scientific">Stratiformator vulcanicus</name>
    <dbReference type="NCBI Taxonomy" id="2527980"/>
    <lineage>
        <taxon>Bacteria</taxon>
        <taxon>Pseudomonadati</taxon>
        <taxon>Planctomycetota</taxon>
        <taxon>Planctomycetia</taxon>
        <taxon>Planctomycetales</taxon>
        <taxon>Planctomycetaceae</taxon>
        <taxon>Stratiformator</taxon>
    </lineage>
</organism>
<protein>
    <submittedName>
        <fullName evidence="2">Uncharacterized protein</fullName>
    </submittedName>
</protein>
<dbReference type="KEGG" id="svp:Pan189_13030"/>
<dbReference type="Proteomes" id="UP000317318">
    <property type="component" value="Chromosome"/>
</dbReference>
<evidence type="ECO:0000313" key="2">
    <source>
        <dbReference type="EMBL" id="QDT36939.1"/>
    </source>
</evidence>
<accession>A0A517QZ69</accession>
<dbReference type="PROSITE" id="PS51257">
    <property type="entry name" value="PROKAR_LIPOPROTEIN"/>
    <property type="match status" value="1"/>
</dbReference>
<gene>
    <name evidence="2" type="ORF">Pan189_13030</name>
</gene>
<proteinExistence type="predicted"/>
<keyword evidence="3" id="KW-1185">Reference proteome</keyword>
<sequence precursor="true">MKRLALAMLGLAVSAISTGCCCLSGGGGCGPCGGGAYYGPTPGVVAPGGCPNGNCGIGAAAPGYGISQASVIPTNANAQFASAAPAYTPVSASTGPIATTSAQPTSGPVIMQAGGFQTGPQFTQAAPGIRMNPLPTY</sequence>
<dbReference type="AlphaFoldDB" id="A0A517QZ69"/>
<dbReference type="EMBL" id="CP036268">
    <property type="protein sequence ID" value="QDT36939.1"/>
    <property type="molecule type" value="Genomic_DNA"/>
</dbReference>
<keyword evidence="1" id="KW-0732">Signal</keyword>
<feature type="signal peptide" evidence="1">
    <location>
        <begin position="1"/>
        <end position="19"/>
    </location>
</feature>
<reference evidence="2 3" key="1">
    <citation type="submission" date="2019-02" db="EMBL/GenBank/DDBJ databases">
        <title>Deep-cultivation of Planctomycetes and their phenomic and genomic characterization uncovers novel biology.</title>
        <authorList>
            <person name="Wiegand S."/>
            <person name="Jogler M."/>
            <person name="Boedeker C."/>
            <person name="Pinto D."/>
            <person name="Vollmers J."/>
            <person name="Rivas-Marin E."/>
            <person name="Kohn T."/>
            <person name="Peeters S.H."/>
            <person name="Heuer A."/>
            <person name="Rast P."/>
            <person name="Oberbeckmann S."/>
            <person name="Bunk B."/>
            <person name="Jeske O."/>
            <person name="Meyerdierks A."/>
            <person name="Storesund J.E."/>
            <person name="Kallscheuer N."/>
            <person name="Luecker S."/>
            <person name="Lage O.M."/>
            <person name="Pohl T."/>
            <person name="Merkel B.J."/>
            <person name="Hornburger P."/>
            <person name="Mueller R.-W."/>
            <person name="Bruemmer F."/>
            <person name="Labrenz M."/>
            <person name="Spormann A.M."/>
            <person name="Op den Camp H."/>
            <person name="Overmann J."/>
            <person name="Amann R."/>
            <person name="Jetten M.S.M."/>
            <person name="Mascher T."/>
            <person name="Medema M.H."/>
            <person name="Devos D.P."/>
            <person name="Kaster A.-K."/>
            <person name="Ovreas L."/>
            <person name="Rohde M."/>
            <person name="Galperin M.Y."/>
            <person name="Jogler C."/>
        </authorList>
    </citation>
    <scope>NUCLEOTIDE SEQUENCE [LARGE SCALE GENOMIC DNA]</scope>
    <source>
        <strain evidence="2 3">Pan189</strain>
    </source>
</reference>
<evidence type="ECO:0000256" key="1">
    <source>
        <dbReference type="SAM" id="SignalP"/>
    </source>
</evidence>
<evidence type="ECO:0000313" key="3">
    <source>
        <dbReference type="Proteomes" id="UP000317318"/>
    </source>
</evidence>
<dbReference type="RefSeq" id="WP_145363096.1">
    <property type="nucleotide sequence ID" value="NZ_CP036268.1"/>
</dbReference>
<name>A0A517QZ69_9PLAN</name>